<name>Q9N5W8_CAEEL</name>
<dbReference type="SMR" id="Q9N5W8"/>
<dbReference type="Pfam" id="PF01827">
    <property type="entry name" value="FTH"/>
    <property type="match status" value="1"/>
</dbReference>
<organism evidence="2 3">
    <name type="scientific">Caenorhabditis elegans</name>
    <dbReference type="NCBI Taxonomy" id="6239"/>
    <lineage>
        <taxon>Eukaryota</taxon>
        <taxon>Metazoa</taxon>
        <taxon>Ecdysozoa</taxon>
        <taxon>Nematoda</taxon>
        <taxon>Chromadorea</taxon>
        <taxon>Rhabditida</taxon>
        <taxon>Rhabditina</taxon>
        <taxon>Rhabditomorpha</taxon>
        <taxon>Rhabditoidea</taxon>
        <taxon>Rhabditidae</taxon>
        <taxon>Peloderinae</taxon>
        <taxon>Caenorhabditis</taxon>
    </lineage>
</organism>
<dbReference type="EMBL" id="BX284603">
    <property type="protein sequence ID" value="CCD67053.1"/>
    <property type="molecule type" value="Genomic_DNA"/>
</dbReference>
<evidence type="ECO:0000313" key="3">
    <source>
        <dbReference type="Proteomes" id="UP000001940"/>
    </source>
</evidence>
<dbReference type="PhylomeDB" id="Q9N5W8"/>
<dbReference type="CDD" id="cd22150">
    <property type="entry name" value="F-box_CeFBXA-like"/>
    <property type="match status" value="1"/>
</dbReference>
<dbReference type="InterPro" id="IPR040161">
    <property type="entry name" value="FB224"/>
</dbReference>
<dbReference type="FunCoup" id="Q9N5W8">
    <property type="interactions" value="3"/>
</dbReference>
<dbReference type="RefSeq" id="NP_497517.1">
    <property type="nucleotide sequence ID" value="NM_065116.1"/>
</dbReference>
<dbReference type="OrthoDB" id="2095648at2759"/>
<accession>Q9N5W8</accession>
<dbReference type="UCSC" id="C39B5.9">
    <property type="organism name" value="c. elegans"/>
</dbReference>
<dbReference type="InterPro" id="IPR002900">
    <property type="entry name" value="DUF38/FTH_CAE_spp"/>
</dbReference>
<reference evidence="2 3" key="1">
    <citation type="journal article" date="1998" name="Science">
        <title>Genome sequence of the nematode C. elegans: a platform for investigating biology.</title>
        <authorList>
            <consortium name="The C. elegans sequencing consortium"/>
            <person name="Sulson J.E."/>
            <person name="Waterston R."/>
        </authorList>
    </citation>
    <scope>NUCLEOTIDE SEQUENCE [LARGE SCALE GENOMIC DNA]</scope>
    <source>
        <strain evidence="2 3">Bristol N2</strain>
    </source>
</reference>
<evidence type="ECO:0000313" key="2">
    <source>
        <dbReference type="EMBL" id="CCD67053.1"/>
    </source>
</evidence>
<dbReference type="InParanoid" id="Q9N5W8"/>
<dbReference type="AGR" id="WB:WBGene00016527"/>
<evidence type="ECO:0000313" key="4">
    <source>
        <dbReference type="WormBase" id="C39B5.9"/>
    </source>
</evidence>
<dbReference type="PANTHER" id="PTHR23015">
    <property type="entry name" value="UNCHARACTERIZED C.ELEGANS PROTEIN"/>
    <property type="match status" value="1"/>
</dbReference>
<dbReference type="Pfam" id="PF00646">
    <property type="entry name" value="F-box"/>
    <property type="match status" value="1"/>
</dbReference>
<sequence length="309" mass="36349">MPETPTLLDILDVAEQVFEKMEPLDLLVSRKVCRSLRTAVDKFGICFDEIHIYLYENFIELELDRNLIKYSKAPDSQNQSYFNFLWPAQDATIVTYEGQETRIEGKNYARAAFEDLKKAMKHVSSFYIDSYPGCDFMKILVESLKSEECIHAKEITLQECSLLAILPFFDALESIQMFACDEEFEQIIHSDQWKNAKKFRFEASWLHSKYIEHLFHLQNFYIYEMIDFSTQAAIKIRDDLMRRSTFESCEIYIREAHPIELAKVFKPDYTGGDEFEIIYLTDDFDFLITCTRSELGTCNSFIFIVQSLF</sequence>
<keyword evidence="3" id="KW-1185">Reference proteome</keyword>
<dbReference type="WormBase" id="C39B5.9">
    <property type="protein sequence ID" value="CE29219"/>
    <property type="gene ID" value="WBGene00016527"/>
    <property type="gene designation" value="fbxa-47"/>
</dbReference>
<dbReference type="CTD" id="183328"/>
<evidence type="ECO:0000259" key="1">
    <source>
        <dbReference type="SMART" id="SM00256"/>
    </source>
</evidence>
<dbReference type="Bgee" id="WBGene00016527">
    <property type="expression patterns" value="Expressed in pharyngeal muscle cell (C elegans) and 1 other cell type or tissue"/>
</dbReference>
<proteinExistence type="predicted"/>
<dbReference type="PaxDb" id="6239-C39B5.9"/>
<dbReference type="SMART" id="SM00256">
    <property type="entry name" value="FBOX"/>
    <property type="match status" value="1"/>
</dbReference>
<dbReference type="PANTHER" id="PTHR23015:SF4">
    <property type="entry name" value="DUF38 DOMAIN-CONTAINING PROTEIN-RELATED"/>
    <property type="match status" value="1"/>
</dbReference>
<dbReference type="InterPro" id="IPR001810">
    <property type="entry name" value="F-box_dom"/>
</dbReference>
<dbReference type="KEGG" id="cel:CELE_C39B5.9"/>
<gene>
    <name evidence="2 4" type="primary">fbxa-47</name>
    <name evidence="4" type="ORF">C39B5.9</name>
    <name evidence="2" type="ORF">CELE_C39B5.9</name>
</gene>
<feature type="domain" description="F-box" evidence="1">
    <location>
        <begin position="11"/>
        <end position="49"/>
    </location>
</feature>
<dbReference type="AlphaFoldDB" id="Q9N5W8"/>
<protein>
    <submittedName>
        <fullName evidence="2">F-box domain-containing protein</fullName>
    </submittedName>
</protein>
<dbReference type="Proteomes" id="UP000001940">
    <property type="component" value="Chromosome III"/>
</dbReference>
<dbReference type="HOGENOM" id="CLU_030831_3_1_1"/>
<dbReference type="GeneID" id="183328"/>